<gene>
    <name evidence="2" type="ORF">MB27_11450</name>
</gene>
<comment type="caution">
    <text evidence="2">The sequence shown here is derived from an EMBL/GenBank/DDBJ whole genome shotgun (WGS) entry which is preliminary data.</text>
</comment>
<protein>
    <submittedName>
        <fullName evidence="2">Uncharacterized protein</fullName>
    </submittedName>
</protein>
<feature type="compositionally biased region" description="Polar residues" evidence="1">
    <location>
        <begin position="45"/>
        <end position="55"/>
    </location>
</feature>
<feature type="region of interest" description="Disordered" evidence="1">
    <location>
        <begin position="1"/>
        <end position="99"/>
    </location>
</feature>
<organism evidence="2 3">
    <name type="scientific">Actinoplanes utahensis</name>
    <dbReference type="NCBI Taxonomy" id="1869"/>
    <lineage>
        <taxon>Bacteria</taxon>
        <taxon>Bacillati</taxon>
        <taxon>Actinomycetota</taxon>
        <taxon>Actinomycetes</taxon>
        <taxon>Micromonosporales</taxon>
        <taxon>Micromonosporaceae</taxon>
        <taxon>Actinoplanes</taxon>
    </lineage>
</organism>
<dbReference type="Proteomes" id="UP000054537">
    <property type="component" value="Unassembled WGS sequence"/>
</dbReference>
<reference evidence="2 3" key="1">
    <citation type="submission" date="2014-10" db="EMBL/GenBank/DDBJ databases">
        <title>Draft genome sequence of Actinoplanes utahensis NRRL 12052.</title>
        <authorList>
            <person name="Velasco-Bucheli B."/>
            <person name="del Cerro C."/>
            <person name="Hormigo D."/>
            <person name="Garcia J.L."/>
            <person name="Acebal C."/>
            <person name="Arroyo M."/>
            <person name="de la Mata I."/>
        </authorList>
    </citation>
    <scope>NUCLEOTIDE SEQUENCE [LARGE SCALE GENOMIC DNA]</scope>
    <source>
        <strain evidence="2 3">NRRL 12052</strain>
    </source>
</reference>
<sequence length="99" mass="10765">MPARWRLGQTLQRRHGATGSTRLTTEERTTGSGQLTTEDRITGSGRLTTQESTTGPGRLLARVESAGTRRSGGSRHGFRSSCHHARDVTTPLMTTLSEE</sequence>
<evidence type="ECO:0000313" key="2">
    <source>
        <dbReference type="EMBL" id="KHD77367.1"/>
    </source>
</evidence>
<accession>A0A0A6XBB4</accession>
<evidence type="ECO:0000256" key="1">
    <source>
        <dbReference type="SAM" id="MobiDB-lite"/>
    </source>
</evidence>
<name>A0A0A6XBB4_ACTUT</name>
<dbReference type="STRING" id="1869.MB27_11450"/>
<evidence type="ECO:0000313" key="3">
    <source>
        <dbReference type="Proteomes" id="UP000054537"/>
    </source>
</evidence>
<keyword evidence="3" id="KW-1185">Reference proteome</keyword>
<proteinExistence type="predicted"/>
<dbReference type="AlphaFoldDB" id="A0A0A6XBB4"/>
<dbReference type="EMBL" id="JRTT01000011">
    <property type="protein sequence ID" value="KHD77367.1"/>
    <property type="molecule type" value="Genomic_DNA"/>
</dbReference>
<feature type="compositionally biased region" description="Basic residues" evidence="1">
    <location>
        <begin position="72"/>
        <end position="83"/>
    </location>
</feature>